<dbReference type="RefSeq" id="WP_147682712.1">
    <property type="nucleotide sequence ID" value="NZ_VDUX01000001.1"/>
</dbReference>
<dbReference type="PROSITE" id="PS50125">
    <property type="entry name" value="GUANYLATE_CYCLASE_2"/>
    <property type="match status" value="1"/>
</dbReference>
<dbReference type="OrthoDB" id="27092at2"/>
<sequence>MTPPDTRYIDREGAGLAYQVFGTGPGDFVYYGSEIMHLDLLWADPHTEANLGAVARNGRLALFQRRGLGLSDRVDYVPTIEQQADDIIAVMDAAGMRRAVIGAPGSACGPAAMVAARYPERVTGLCLWLPFPQPIDGSCDDPWADQAEIEHMADVVDRVVANWGRGRTMDMWNAEMRSANNRRLMGMLERSSMSPAEARAHWEWSAGLDYTHLLPSIAAPTRVLIQDQGVSPLSWAERMVAEMPNASLHVMPVPAPGSSIGEAYYPVVMHLLELGLGPKKVAEDSRFFGTVLFTDVVSSTQLLTEIGDEEYQRVRTAHEHAVRAAVAEADGQVVNISGDGTFSLLDMPSTAVRCAERIVREASAAGLRVRCGVHAGELQREVANATGLNVHVGARVMAAAGPGEVYVSRTVRDLVVGSGLQFESIGTKRLEGLPDVWDLYRFDHASSPSVIPPTESLQTPMDKVAVHAARRAPRLMRAMAKLANATDRGVRVP</sequence>
<proteinExistence type="predicted"/>
<dbReference type="InterPro" id="IPR029058">
    <property type="entry name" value="AB_hydrolase_fold"/>
</dbReference>
<dbReference type="GO" id="GO:0035556">
    <property type="term" value="P:intracellular signal transduction"/>
    <property type="evidence" value="ECO:0007669"/>
    <property type="project" value="InterPro"/>
</dbReference>
<dbReference type="SUPFAM" id="SSF53474">
    <property type="entry name" value="alpha/beta-Hydrolases"/>
    <property type="match status" value="1"/>
</dbReference>
<dbReference type="CDD" id="cd07302">
    <property type="entry name" value="CHD"/>
    <property type="match status" value="1"/>
</dbReference>
<dbReference type="Gene3D" id="3.40.50.1820">
    <property type="entry name" value="alpha/beta hydrolase"/>
    <property type="match status" value="1"/>
</dbReference>
<dbReference type="GO" id="GO:0004016">
    <property type="term" value="F:adenylate cyclase activity"/>
    <property type="evidence" value="ECO:0007669"/>
    <property type="project" value="UniProtKB-ARBA"/>
</dbReference>
<evidence type="ECO:0000259" key="1">
    <source>
        <dbReference type="PROSITE" id="PS50125"/>
    </source>
</evidence>
<keyword evidence="3" id="KW-1185">Reference proteome</keyword>
<evidence type="ECO:0000313" key="2">
    <source>
        <dbReference type="EMBL" id="TXL62737.1"/>
    </source>
</evidence>
<dbReference type="InterPro" id="IPR029787">
    <property type="entry name" value="Nucleotide_cyclase"/>
</dbReference>
<name>A0A5C8NNR6_9ACTN</name>
<dbReference type="SUPFAM" id="SSF55073">
    <property type="entry name" value="Nucleotide cyclase"/>
    <property type="match status" value="1"/>
</dbReference>
<evidence type="ECO:0000313" key="3">
    <source>
        <dbReference type="Proteomes" id="UP000321571"/>
    </source>
</evidence>
<dbReference type="Gene3D" id="3.30.70.1230">
    <property type="entry name" value="Nucleotide cyclase"/>
    <property type="match status" value="1"/>
</dbReference>
<dbReference type="Proteomes" id="UP000321571">
    <property type="component" value="Unassembled WGS sequence"/>
</dbReference>
<dbReference type="GO" id="GO:0009190">
    <property type="term" value="P:cyclic nucleotide biosynthetic process"/>
    <property type="evidence" value="ECO:0007669"/>
    <property type="project" value="InterPro"/>
</dbReference>
<dbReference type="AlphaFoldDB" id="A0A5C8NNR6"/>
<reference evidence="2 3" key="1">
    <citation type="submission" date="2019-06" db="EMBL/GenBank/DDBJ databases">
        <title>Aeromicrobium sp. nov., isolated from a maize field.</title>
        <authorList>
            <person name="Lin S.-Y."/>
            <person name="Tsai C.-F."/>
            <person name="Young C.-C."/>
        </authorList>
    </citation>
    <scope>NUCLEOTIDE SEQUENCE [LARGE SCALE GENOMIC DNA]</scope>
    <source>
        <strain evidence="2 3">CC-CFT486</strain>
    </source>
</reference>
<protein>
    <submittedName>
        <fullName evidence="2">Adenylate/guanylate cyclase domain-containing protein</fullName>
    </submittedName>
</protein>
<dbReference type="EMBL" id="VDUX01000001">
    <property type="protein sequence ID" value="TXL62737.1"/>
    <property type="molecule type" value="Genomic_DNA"/>
</dbReference>
<feature type="domain" description="Guanylate cyclase" evidence="1">
    <location>
        <begin position="290"/>
        <end position="397"/>
    </location>
</feature>
<dbReference type="InterPro" id="IPR001054">
    <property type="entry name" value="A/G_cyclase"/>
</dbReference>
<organism evidence="2 3">
    <name type="scientific">Aeromicrobium terrae</name>
    <dbReference type="NCBI Taxonomy" id="2498846"/>
    <lineage>
        <taxon>Bacteria</taxon>
        <taxon>Bacillati</taxon>
        <taxon>Actinomycetota</taxon>
        <taxon>Actinomycetes</taxon>
        <taxon>Propionibacteriales</taxon>
        <taxon>Nocardioidaceae</taxon>
        <taxon>Aeromicrobium</taxon>
    </lineage>
</organism>
<comment type="caution">
    <text evidence="2">The sequence shown here is derived from an EMBL/GenBank/DDBJ whole genome shotgun (WGS) entry which is preliminary data.</text>
</comment>
<accession>A0A5C8NNR6</accession>
<gene>
    <name evidence="2" type="ORF">FHP06_00375</name>
</gene>